<dbReference type="PANTHER" id="PTHR33445">
    <property type="entry name" value="ATP SYNTHASE SUBUNIT B', CHLOROPLASTIC"/>
    <property type="match status" value="1"/>
</dbReference>
<dbReference type="InterPro" id="IPR002146">
    <property type="entry name" value="ATP_synth_b/b'su_bac/chlpt"/>
</dbReference>
<sequence>MLELETGLIFWTAVTFGALVLILYKFALPPLIQMLDERVNKIERELKTAAQERQEADVLLRQQKELLSTSRDKAEKIVQVATAAAEKERQEILARAGREALLMVEQARLDSDQEKDRVKKELLSEAAEIVTQAASKLLGRVVTLEDNRRLVDESIKAAQ</sequence>
<dbReference type="EMBL" id="MEUF01000076">
    <property type="protein sequence ID" value="OGC32562.1"/>
    <property type="molecule type" value="Genomic_DNA"/>
</dbReference>
<evidence type="ECO:0000256" key="8">
    <source>
        <dbReference type="ARBA" id="ARBA00023065"/>
    </source>
</evidence>
<keyword evidence="9 13" id="KW-0472">Membrane</keyword>
<evidence type="ECO:0000256" key="5">
    <source>
        <dbReference type="ARBA" id="ARBA00022692"/>
    </source>
</evidence>
<evidence type="ECO:0000256" key="13">
    <source>
        <dbReference type="HAMAP-Rule" id="MF_01398"/>
    </source>
</evidence>
<evidence type="ECO:0000256" key="7">
    <source>
        <dbReference type="ARBA" id="ARBA00022989"/>
    </source>
</evidence>
<dbReference type="NCBIfam" id="TIGR01144">
    <property type="entry name" value="ATP_synt_b"/>
    <property type="match status" value="1"/>
</dbReference>
<dbReference type="GO" id="GO:0046961">
    <property type="term" value="F:proton-transporting ATPase activity, rotational mechanism"/>
    <property type="evidence" value="ECO:0007669"/>
    <property type="project" value="TreeGrafter"/>
</dbReference>
<evidence type="ECO:0000256" key="1">
    <source>
        <dbReference type="ARBA" id="ARBA00005513"/>
    </source>
</evidence>
<dbReference type="Pfam" id="PF00430">
    <property type="entry name" value="ATP-synt_B"/>
    <property type="match status" value="1"/>
</dbReference>
<dbReference type="GO" id="GO:0045259">
    <property type="term" value="C:proton-transporting ATP synthase complex"/>
    <property type="evidence" value="ECO:0007669"/>
    <property type="project" value="UniProtKB-KW"/>
</dbReference>
<evidence type="ECO:0000256" key="12">
    <source>
        <dbReference type="ARBA" id="ARBA00037847"/>
    </source>
</evidence>
<dbReference type="CDD" id="cd06503">
    <property type="entry name" value="ATP-synt_Fo_b"/>
    <property type="match status" value="1"/>
</dbReference>
<feature type="coiled-coil region" evidence="15">
    <location>
        <begin position="32"/>
        <end position="91"/>
    </location>
</feature>
<keyword evidence="10 13" id="KW-0066">ATP synthesis</keyword>
<dbReference type="PANTHER" id="PTHR33445:SF1">
    <property type="entry name" value="ATP SYNTHASE SUBUNIT B"/>
    <property type="match status" value="1"/>
</dbReference>
<dbReference type="InterPro" id="IPR005864">
    <property type="entry name" value="ATP_synth_F0_bsu_bac"/>
</dbReference>
<dbReference type="AlphaFoldDB" id="A0A1F4TIM3"/>
<proteinExistence type="inferred from homology"/>
<keyword evidence="15" id="KW-0175">Coiled coil</keyword>
<dbReference type="SUPFAM" id="SSF81573">
    <property type="entry name" value="F1F0 ATP synthase subunit B, membrane domain"/>
    <property type="match status" value="1"/>
</dbReference>
<keyword evidence="8 13" id="KW-0406">Ion transport</keyword>
<evidence type="ECO:0000313" key="16">
    <source>
        <dbReference type="EMBL" id="OGC32562.1"/>
    </source>
</evidence>
<dbReference type="GO" id="GO:0005886">
    <property type="term" value="C:plasma membrane"/>
    <property type="evidence" value="ECO:0007669"/>
    <property type="project" value="UniProtKB-SubCell"/>
</dbReference>
<dbReference type="Proteomes" id="UP000178951">
    <property type="component" value="Unassembled WGS sequence"/>
</dbReference>
<keyword evidence="3 13" id="KW-1003">Cell membrane</keyword>
<dbReference type="GO" id="GO:0012505">
    <property type="term" value="C:endomembrane system"/>
    <property type="evidence" value="ECO:0007669"/>
    <property type="project" value="UniProtKB-SubCell"/>
</dbReference>
<evidence type="ECO:0000256" key="9">
    <source>
        <dbReference type="ARBA" id="ARBA00023136"/>
    </source>
</evidence>
<dbReference type="STRING" id="1802583.A2311_04430"/>
<keyword evidence="6 13" id="KW-0375">Hydrogen ion transport</keyword>
<dbReference type="InterPro" id="IPR028987">
    <property type="entry name" value="ATP_synth_B-like_membr_sf"/>
</dbReference>
<comment type="subcellular location">
    <subcellularLocation>
        <location evidence="13">Cell membrane</location>
        <topology evidence="13">Single-pass membrane protein</topology>
    </subcellularLocation>
    <subcellularLocation>
        <location evidence="12">Endomembrane system</location>
        <topology evidence="12">Single-pass membrane protein</topology>
    </subcellularLocation>
</comment>
<evidence type="ECO:0000256" key="3">
    <source>
        <dbReference type="ARBA" id="ARBA00022475"/>
    </source>
</evidence>
<evidence type="ECO:0000256" key="15">
    <source>
        <dbReference type="SAM" id="Coils"/>
    </source>
</evidence>
<keyword evidence="7 13" id="KW-1133">Transmembrane helix</keyword>
<comment type="similarity">
    <text evidence="1 13 14">Belongs to the ATPase B chain family.</text>
</comment>
<evidence type="ECO:0000256" key="10">
    <source>
        <dbReference type="ARBA" id="ARBA00023310"/>
    </source>
</evidence>
<organism evidence="16 17">
    <name type="scientific">candidate division WOR-1 bacterium RIFOXYB2_FULL_48_7</name>
    <dbReference type="NCBI Taxonomy" id="1802583"/>
    <lineage>
        <taxon>Bacteria</taxon>
        <taxon>Bacillati</taxon>
        <taxon>Saganbacteria</taxon>
    </lineage>
</organism>
<keyword evidence="5 13" id="KW-0812">Transmembrane</keyword>
<protein>
    <recommendedName>
        <fullName evidence="13">ATP synthase subunit b</fullName>
    </recommendedName>
    <alternativeName>
        <fullName evidence="13">ATP synthase F(0) sector subunit b</fullName>
    </alternativeName>
    <alternativeName>
        <fullName evidence="13">ATPase subunit I</fullName>
    </alternativeName>
    <alternativeName>
        <fullName evidence="13">F-type ATPase subunit b</fullName>
        <shortName evidence="13">F-ATPase subunit b</shortName>
    </alternativeName>
</protein>
<evidence type="ECO:0000256" key="14">
    <source>
        <dbReference type="RuleBase" id="RU003848"/>
    </source>
</evidence>
<name>A0A1F4TIM3_UNCSA</name>
<keyword evidence="2 13" id="KW-0813">Transport</keyword>
<comment type="function">
    <text evidence="11 13">F(1)F(0) ATP synthase produces ATP from ADP in the presence of a proton or sodium gradient. F-type ATPases consist of two structural domains, F(1) containing the extramembraneous catalytic core and F(0) containing the membrane proton channel, linked together by a central stalk and a peripheral stalk. During catalysis, ATP synthesis in the catalytic domain of F(1) is coupled via a rotary mechanism of the central stalk subunits to proton translocation.</text>
</comment>
<comment type="subunit">
    <text evidence="13">F-type ATPases have 2 components, F(1) - the catalytic core - and F(0) - the membrane proton channel. F(1) has five subunits: alpha(3), beta(3), gamma(1), delta(1), epsilon(1). F(0) has three main subunits: a(1), b(2) and c(10-14). The alpha and beta chains form an alternating ring which encloses part of the gamma chain. F(1) is attached to F(0) by a central stalk formed by the gamma and epsilon chains, while a peripheral stalk is formed by the delta and b chains.</text>
</comment>
<reference evidence="16 17" key="1">
    <citation type="journal article" date="2016" name="Nat. Commun.">
        <title>Thousands of microbial genomes shed light on interconnected biogeochemical processes in an aquifer system.</title>
        <authorList>
            <person name="Anantharaman K."/>
            <person name="Brown C.T."/>
            <person name="Hug L.A."/>
            <person name="Sharon I."/>
            <person name="Castelle C.J."/>
            <person name="Probst A.J."/>
            <person name="Thomas B.C."/>
            <person name="Singh A."/>
            <person name="Wilkins M.J."/>
            <person name="Karaoz U."/>
            <person name="Brodie E.L."/>
            <person name="Williams K.H."/>
            <person name="Hubbard S.S."/>
            <person name="Banfield J.F."/>
        </authorList>
    </citation>
    <scope>NUCLEOTIDE SEQUENCE [LARGE SCALE GENOMIC DNA]</scope>
</reference>
<dbReference type="GO" id="GO:0046933">
    <property type="term" value="F:proton-transporting ATP synthase activity, rotational mechanism"/>
    <property type="evidence" value="ECO:0007669"/>
    <property type="project" value="UniProtKB-UniRule"/>
</dbReference>
<comment type="function">
    <text evidence="13">Component of the F(0) channel, it forms part of the peripheral stalk, linking F(1) to F(0).</text>
</comment>
<feature type="transmembrane region" description="Helical" evidence="13">
    <location>
        <begin position="6"/>
        <end position="28"/>
    </location>
</feature>
<evidence type="ECO:0000256" key="6">
    <source>
        <dbReference type="ARBA" id="ARBA00022781"/>
    </source>
</evidence>
<keyword evidence="4 13" id="KW-0138">CF(0)</keyword>
<accession>A0A1F4TIM3</accession>
<dbReference type="InterPro" id="IPR050059">
    <property type="entry name" value="ATP_synthase_B_chain"/>
</dbReference>
<comment type="caution">
    <text evidence="16">The sequence shown here is derived from an EMBL/GenBank/DDBJ whole genome shotgun (WGS) entry which is preliminary data.</text>
</comment>
<gene>
    <name evidence="13" type="primary">atpF</name>
    <name evidence="16" type="ORF">A2311_04430</name>
</gene>
<evidence type="ECO:0000313" key="17">
    <source>
        <dbReference type="Proteomes" id="UP000178951"/>
    </source>
</evidence>
<evidence type="ECO:0000256" key="11">
    <source>
        <dbReference type="ARBA" id="ARBA00025198"/>
    </source>
</evidence>
<evidence type="ECO:0000256" key="4">
    <source>
        <dbReference type="ARBA" id="ARBA00022547"/>
    </source>
</evidence>
<evidence type="ECO:0000256" key="2">
    <source>
        <dbReference type="ARBA" id="ARBA00022448"/>
    </source>
</evidence>
<dbReference type="HAMAP" id="MF_01398">
    <property type="entry name" value="ATP_synth_b_bprime"/>
    <property type="match status" value="1"/>
</dbReference>